<dbReference type="Gene3D" id="2.130.10.10">
    <property type="entry name" value="YVTN repeat-like/Quinoprotein amine dehydrogenase"/>
    <property type="match status" value="2"/>
</dbReference>
<dbReference type="SUPFAM" id="SSF50978">
    <property type="entry name" value="WD40 repeat-like"/>
    <property type="match status" value="1"/>
</dbReference>
<evidence type="ECO:0000256" key="1">
    <source>
        <dbReference type="ARBA" id="ARBA00004138"/>
    </source>
</evidence>
<reference evidence="12" key="1">
    <citation type="submission" date="2014-11" db="EMBL/GenBank/DDBJ databases">
        <authorList>
            <person name="Otto D Thomas"/>
            <person name="Naeem Raeece"/>
        </authorList>
    </citation>
    <scope>NUCLEOTIDE SEQUENCE</scope>
</reference>
<keyword evidence="5" id="KW-0969">Cilium</keyword>
<gene>
    <name evidence="12" type="ORF">Cvel_10358</name>
</gene>
<dbReference type="PhylomeDB" id="A0A0G4I2B1"/>
<evidence type="ECO:0000256" key="2">
    <source>
        <dbReference type="ARBA" id="ARBA00019442"/>
    </source>
</evidence>
<dbReference type="VEuPathDB" id="CryptoDB:Cvel_10358"/>
<keyword evidence="4" id="KW-0677">Repeat</keyword>
<feature type="domain" description="IFT122 zinc ribbon" evidence="10">
    <location>
        <begin position="1145"/>
        <end position="1188"/>
    </location>
</feature>
<proteinExistence type="predicted"/>
<dbReference type="Pfam" id="PF23381">
    <property type="entry name" value="Beta-prop_IFT122_1st"/>
    <property type="match status" value="1"/>
</dbReference>
<keyword evidence="3 7" id="KW-0853">WD repeat</keyword>
<evidence type="ECO:0000256" key="4">
    <source>
        <dbReference type="ARBA" id="ARBA00022737"/>
    </source>
</evidence>
<feature type="domain" description="Intraflagellar transport protein 122 homolog TPR" evidence="11">
    <location>
        <begin position="768"/>
        <end position="1006"/>
    </location>
</feature>
<evidence type="ECO:0000259" key="11">
    <source>
        <dbReference type="Pfam" id="PF25295"/>
    </source>
</evidence>
<dbReference type="EMBL" id="CDMZ01004832">
    <property type="protein sequence ID" value="CEM51064.1"/>
    <property type="molecule type" value="Genomic_DNA"/>
</dbReference>
<feature type="domain" description="IFT122 first beta-propeller" evidence="9">
    <location>
        <begin position="14"/>
        <end position="139"/>
    </location>
</feature>
<evidence type="ECO:0000259" key="10">
    <source>
        <dbReference type="Pfam" id="PF25144"/>
    </source>
</evidence>
<organism evidence="12">
    <name type="scientific">Chromera velia CCMP2878</name>
    <dbReference type="NCBI Taxonomy" id="1169474"/>
    <lineage>
        <taxon>Eukaryota</taxon>
        <taxon>Sar</taxon>
        <taxon>Alveolata</taxon>
        <taxon>Colpodellida</taxon>
        <taxon>Chromeraceae</taxon>
        <taxon>Chromera</taxon>
    </lineage>
</organism>
<dbReference type="PANTHER" id="PTHR12764">
    <property type="entry name" value="WD REPEAT DOMAIN-RELATED"/>
    <property type="match status" value="1"/>
</dbReference>
<dbReference type="SMART" id="SM00320">
    <property type="entry name" value="WD40"/>
    <property type="match status" value="6"/>
</dbReference>
<evidence type="ECO:0000259" key="9">
    <source>
        <dbReference type="Pfam" id="PF23381"/>
    </source>
</evidence>
<dbReference type="Pfam" id="PF25144">
    <property type="entry name" value="Zn_ribbon_IFT122"/>
    <property type="match status" value="1"/>
</dbReference>
<evidence type="ECO:0000313" key="12">
    <source>
        <dbReference type="EMBL" id="CEM51064.1"/>
    </source>
</evidence>
<dbReference type="InterPro" id="IPR056152">
    <property type="entry name" value="Beta-prop_IFT122_2nd"/>
</dbReference>
<evidence type="ECO:0000259" key="8">
    <source>
        <dbReference type="Pfam" id="PF23377"/>
    </source>
</evidence>
<dbReference type="Gene3D" id="1.25.40.470">
    <property type="match status" value="2"/>
</dbReference>
<evidence type="ECO:0000256" key="5">
    <source>
        <dbReference type="ARBA" id="ARBA00023069"/>
    </source>
</evidence>
<dbReference type="PROSITE" id="PS50294">
    <property type="entry name" value="WD_REPEATS_REGION"/>
    <property type="match status" value="1"/>
</dbReference>
<feature type="repeat" description="WD" evidence="7">
    <location>
        <begin position="55"/>
        <end position="86"/>
    </location>
</feature>
<dbReference type="Pfam" id="PF23377">
    <property type="entry name" value="Beta-prop_IFT122_2nd"/>
    <property type="match status" value="1"/>
</dbReference>
<sequence length="1338" mass="147711">MRTATVWADQIPERDKVPNVIWSIAFKPDGTQCVVAAGNRVLVYDTTDGDLLHSLKAHREAVYCVAYSKHGKKFASGGADKQVIIWTDKAEGKLKYNHGDSVQCLAYNPVTQQLASGTASDFGLWSPEQKSVTKHRVSGQECMKEQKLTYDPLCVSFFSSGDFFVVSGTDNKLSLYSREGVFLGVVGEMSDWVWACAVRPRQHNICCGSNQGHVSFVQVIFSTVHGLYQDRYAYRELMTDVIVQHLVSEQKVRIRCKDYVKKIAVYRDRLAVQLSDKVLIYEVQSSDPLDMHYKNIEKIRQKFECSLLVVTSHHIILCQEKTLQLYSFKGVLERVWILESLIRYIKVVGGPPKREGLLVGLKNGHILKVFIDNPFPVTLIKQHTAVRCLDLSMNRKKLAVVDEAANMIVYDLETQQQLMSEPNANSVAWNSEMEDMLAYSGNGQLSIKTGSFPPHTQKLQGFVVGFTGSKIFCLHFISMQTIDVPQSVSLSRYVEKRDLHTAYKVGCLGVTDTDWRNFAIACLMRLELDIARRGFIRIRDIRYIDLLARIRLFISTKTKGGSTITPEDRALILAQVLAFQSRFAEAEEMFLKAGQPQMAVEMYTDLHLWDEAKRLAALAEKLSAQGALGGGIPDSLVSANLGGEVGGDLEGGAAGGLGGGDLGLGGLGGVAVGASAVAAAGVGGAALGGVGGAGEDGEKGGADVDSAVMGLGAGAVIRDRLNRQNLGAGGAANSGAIAARIFYSRMVDPLQAGEEGRGPGGAGGVQQRLILLQAAAAEEDGDLRAAGEMYVKSGQLKKALDIFCKIQALDALIEVVRQLRREDKEELHKALAVFRVCNHFPFARETILKLGEVRLLVKLHVDAQRWEEAFQICETHPELGELVYIPWAEWLCLHDRFEEARAAFQKAGRRDLALLMLLKLTNNAVRERRYRDAAVLHWHLAVEALQSLRPKATEAEKKHAVNLFWQCRLRSEIFFAYSFVYCFVTEPFTTLNADFVANAALFLWNTQASPQLAPVGKPLCVERDSEGRIGNRKFAHAYEDQEAIPEARHIHLSGPPSSYGYEHAHATVFAASAPPSGFEMKSVPPGVSRLYILYALARRAPGLGAHKLARQSYERLQTLTIPPSWRNQVDAAALTARGMPFTDGEELLAVCARCMSAVPLLRANADSCSTCFHPLIRSFLGFDVLPLVEFEVDPVISPEEARRLIEEEPPRGRGGWKQQQGGEGDVDTLRFEAGLDDDSDPLVQRMVEQANLTSSGEGYQPFVVDREMLRQLDPDQIFIVEFSKISPLLKDLYFRNMLPEVEIVLCPACGHFFHAGALESHWLQSPACPLCKSQDIEP</sequence>
<dbReference type="InterPro" id="IPR057411">
    <property type="entry name" value="TPR_IFT122"/>
</dbReference>
<protein>
    <recommendedName>
        <fullName evidence="2">Intraflagellar transport protein 122 homolog</fullName>
    </recommendedName>
</protein>
<evidence type="ECO:0000256" key="3">
    <source>
        <dbReference type="ARBA" id="ARBA00022574"/>
    </source>
</evidence>
<dbReference type="InterPro" id="IPR039857">
    <property type="entry name" value="Ift122/121"/>
</dbReference>
<feature type="domain" description="Intraflagellar transport protein 122 homolog TPR" evidence="11">
    <location>
        <begin position="486"/>
        <end position="619"/>
    </location>
</feature>
<keyword evidence="6" id="KW-0966">Cell projection</keyword>
<dbReference type="InterPro" id="IPR015943">
    <property type="entry name" value="WD40/YVTN_repeat-like_dom_sf"/>
</dbReference>
<accession>A0A0G4I2B1</accession>
<dbReference type="InterPro" id="IPR036322">
    <property type="entry name" value="WD40_repeat_dom_sf"/>
</dbReference>
<name>A0A0G4I2B1_9ALVE</name>
<dbReference type="GO" id="GO:0035721">
    <property type="term" value="P:intraciliary retrograde transport"/>
    <property type="evidence" value="ECO:0007669"/>
    <property type="project" value="TreeGrafter"/>
</dbReference>
<dbReference type="PROSITE" id="PS50082">
    <property type="entry name" value="WD_REPEATS_2"/>
    <property type="match status" value="1"/>
</dbReference>
<dbReference type="SUPFAM" id="SSF57850">
    <property type="entry name" value="RING/U-box"/>
    <property type="match status" value="1"/>
</dbReference>
<comment type="subcellular location">
    <subcellularLocation>
        <location evidence="1">Cell projection</location>
        <location evidence="1">Cilium</location>
    </subcellularLocation>
</comment>
<dbReference type="Pfam" id="PF25295">
    <property type="entry name" value="TPR_IFT122"/>
    <property type="match status" value="2"/>
</dbReference>
<evidence type="ECO:0000256" key="6">
    <source>
        <dbReference type="ARBA" id="ARBA00023273"/>
    </source>
</evidence>
<evidence type="ECO:0000256" key="7">
    <source>
        <dbReference type="PROSITE-ProRule" id="PRU00221"/>
    </source>
</evidence>
<feature type="domain" description="IFT122 second beta-propeller" evidence="8">
    <location>
        <begin position="225"/>
        <end position="479"/>
    </location>
</feature>
<dbReference type="GO" id="GO:0097730">
    <property type="term" value="C:non-motile cilium"/>
    <property type="evidence" value="ECO:0007669"/>
    <property type="project" value="TreeGrafter"/>
</dbReference>
<dbReference type="InterPro" id="IPR001680">
    <property type="entry name" value="WD40_rpt"/>
</dbReference>
<dbReference type="GO" id="GO:0030991">
    <property type="term" value="C:intraciliary transport particle A"/>
    <property type="evidence" value="ECO:0007669"/>
    <property type="project" value="TreeGrafter"/>
</dbReference>
<dbReference type="GO" id="GO:0061512">
    <property type="term" value="P:protein localization to cilium"/>
    <property type="evidence" value="ECO:0007669"/>
    <property type="project" value="TreeGrafter"/>
</dbReference>
<dbReference type="PANTHER" id="PTHR12764:SF4">
    <property type="entry name" value="INTRAFLAGELLAR TRANSPORT PROTEIN 122 HOMOLOG"/>
    <property type="match status" value="1"/>
</dbReference>
<dbReference type="GO" id="GO:1905515">
    <property type="term" value="P:non-motile cilium assembly"/>
    <property type="evidence" value="ECO:0007669"/>
    <property type="project" value="TreeGrafter"/>
</dbReference>
<dbReference type="InterPro" id="IPR056838">
    <property type="entry name" value="Zn_ribbon_IFT122"/>
</dbReference>
<dbReference type="InterPro" id="IPR056153">
    <property type="entry name" value="Beta-prop_IFT122_1st"/>
</dbReference>